<keyword evidence="5 11" id="KW-0808">Transferase</keyword>
<comment type="similarity">
    <text evidence="11">Belongs to the class I-like SAM-binding methyltransferase superfamily. DOT1 family.</text>
</comment>
<keyword evidence="8 11" id="KW-0539">Nucleus</keyword>
<evidence type="ECO:0000256" key="10">
    <source>
        <dbReference type="ARBA" id="ARBA00047770"/>
    </source>
</evidence>
<gene>
    <name evidence="14" type="primary">DOT1</name>
    <name evidence="14" type="ORF">BGZ96_010265</name>
</gene>
<keyword evidence="4 11" id="KW-0489">Methyltransferase</keyword>
<feature type="compositionally biased region" description="Basic residues" evidence="12">
    <location>
        <begin position="238"/>
        <end position="294"/>
    </location>
</feature>
<dbReference type="SUPFAM" id="SSF53335">
    <property type="entry name" value="S-adenosyl-L-methionine-dependent methyltransferases"/>
    <property type="match status" value="1"/>
</dbReference>
<dbReference type="InterPro" id="IPR030445">
    <property type="entry name" value="H3-K79_meTrfase"/>
</dbReference>
<feature type="compositionally biased region" description="Polar residues" evidence="12">
    <location>
        <begin position="618"/>
        <end position="638"/>
    </location>
</feature>
<protein>
    <recommendedName>
        <fullName evidence="3 11">Histone-lysine N-methyltransferase, H3 lysine-79 specific</fullName>
        <ecNumber evidence="2 11">2.1.1.360</ecNumber>
    </recommendedName>
    <alternativeName>
        <fullName evidence="9 11">Histone H3-K79 methyltransferase</fullName>
    </alternativeName>
</protein>
<comment type="catalytic activity">
    <reaction evidence="10 11">
        <text>L-lysyl(79)-[histone H3] + 3 S-adenosyl-L-methionine = N(6),N(6),N(6)-trimethyl-L-lysyl(79)-[histone H3] + 3 S-adenosyl-L-homocysteine + 3 H(+)</text>
        <dbReference type="Rhea" id="RHEA:60328"/>
        <dbReference type="Rhea" id="RHEA-COMP:15549"/>
        <dbReference type="Rhea" id="RHEA-COMP:15552"/>
        <dbReference type="ChEBI" id="CHEBI:15378"/>
        <dbReference type="ChEBI" id="CHEBI:29969"/>
        <dbReference type="ChEBI" id="CHEBI:57856"/>
        <dbReference type="ChEBI" id="CHEBI:59789"/>
        <dbReference type="ChEBI" id="CHEBI:61961"/>
        <dbReference type="EC" id="2.1.1.360"/>
    </reaction>
</comment>
<evidence type="ECO:0000256" key="12">
    <source>
        <dbReference type="SAM" id="MobiDB-lite"/>
    </source>
</evidence>
<evidence type="ECO:0000256" key="4">
    <source>
        <dbReference type="ARBA" id="ARBA00022603"/>
    </source>
</evidence>
<feature type="compositionally biased region" description="Low complexity" evidence="12">
    <location>
        <begin position="642"/>
        <end position="655"/>
    </location>
</feature>
<evidence type="ECO:0000256" key="11">
    <source>
        <dbReference type="RuleBase" id="RU271113"/>
    </source>
</evidence>
<keyword evidence="7 11" id="KW-0156">Chromatin regulator</keyword>
<feature type="compositionally biased region" description="Polar residues" evidence="12">
    <location>
        <begin position="442"/>
        <end position="455"/>
    </location>
</feature>
<evidence type="ECO:0000256" key="8">
    <source>
        <dbReference type="ARBA" id="ARBA00023242"/>
    </source>
</evidence>
<feature type="compositionally biased region" description="Low complexity" evidence="12">
    <location>
        <begin position="492"/>
        <end position="521"/>
    </location>
</feature>
<dbReference type="Gene3D" id="3.40.50.150">
    <property type="entry name" value="Vaccinia Virus protein VP39"/>
    <property type="match status" value="1"/>
</dbReference>
<evidence type="ECO:0000256" key="3">
    <source>
        <dbReference type="ARBA" id="ARBA00020987"/>
    </source>
</evidence>
<comment type="subcellular location">
    <subcellularLocation>
        <location evidence="1 11">Nucleus</location>
    </subcellularLocation>
</comment>
<sequence>MSNPYLSFLDSIGGSTGGHSTLQKLAASPSPSTSSTTRTTTTTNSTTSLHRSHTSRPTTTAPRLPENPSSSSFSGSKHSRHSSSSHSYSHSSSHLVSQSHSYSRSSTSASKPRSSSSLHSSSYNNGTLSRDHKPYSSITNSNHGASRNLDRADSKNYGQGQDRRHSNGSKSHISSRDNNNHRDDRDGRTGKDGSSSTHAGSRNDRKRERDVDTGRSDDPRGYARTPKDKDASFSEPRAKKRYVRSRSRTPSRTRSRSRSRSRSPSRTGTKYRQRSYSPRRKPTIKGRSKSRSRSRSPIPKQIVQDSKPTTPPSPSTSAEPILPQPIPLAPAALLPVATPTQLSTPPPPPPLQQQQQQRSYLDLDDTSSFSTLSSPSSYSLSPPPRSTPASPTKDHSPIKKRRMESLLQAEASYSSPSSLSSLSPEPSDHSSPERELEEDEISPSSTGESGANATAQDRLKRATEALPKNESVSQQSLELELFGKILSKPKSKSITITNAITTTSTTTSKKAESSSKSSSINGHRKQESTLERKPTSSPSIVKSKAVEDTDEDEYGSLGSLVKDEPSLNKRSNGHSGSNTKRSSVDNVKTSREIVTINTERGTVTSKVVKIVQKPPKPSNGTAIQRPSKRSSSTNTPKEASQKHSSSSASGTASRRMSILHSDQIVAAAMGRYKNHFHMLVEDSDSTVASNPSSTGGDSMHVSVEYPGKDSREKFTLMKPFLSRSKIESDDKDEYNPIEDLVQTVKTIMEHFFTPEQNKELFGTASEGLYRGLTKYKNRKDGAQFLKAVEDFNQIMRKQKSLGAIQEHVRKYGHRLPYDLVVHLLQQVYSRTVAARASKLNQYEAFSNNVYGEILPILTKEFIQRTKMDETKVFVDLGCGIGNVVLQVALQTGAESYGVEIMDTPAKFAKKQAREFEARTRAFGLDHGAVSMIHGDFLETPGLAGILARADVVLVNNYAFNSALNQSLLQLFLDLKEGSKIISLKTFVSLDHKINVRNAGSVESILRVKKYPYYTNAVSWTHNGGEYFIATVDRSAVQAFWERAMSDGGASLDDGSSRRSSTRRR</sequence>
<organism evidence="14 15">
    <name type="scientific">Linnemannia gamsii</name>
    <dbReference type="NCBI Taxonomy" id="64522"/>
    <lineage>
        <taxon>Eukaryota</taxon>
        <taxon>Fungi</taxon>
        <taxon>Fungi incertae sedis</taxon>
        <taxon>Mucoromycota</taxon>
        <taxon>Mortierellomycotina</taxon>
        <taxon>Mortierellomycetes</taxon>
        <taxon>Mortierellales</taxon>
        <taxon>Mortierellaceae</taxon>
        <taxon>Linnemannia</taxon>
    </lineage>
</organism>
<keyword evidence="15" id="KW-1185">Reference proteome</keyword>
<evidence type="ECO:0000259" key="13">
    <source>
        <dbReference type="PROSITE" id="PS51569"/>
    </source>
</evidence>
<dbReference type="PANTHER" id="PTHR21451:SF0">
    <property type="entry name" value="HISTONE-LYSINE N-METHYLTRANSFERASE, H3 LYSINE-79 SPECIFIC"/>
    <property type="match status" value="1"/>
</dbReference>
<dbReference type="Pfam" id="PF08123">
    <property type="entry name" value="DOT1"/>
    <property type="match status" value="1"/>
</dbReference>
<name>A0ABQ7JV43_9FUNG</name>
<dbReference type="Proteomes" id="UP001194696">
    <property type="component" value="Unassembled WGS sequence"/>
</dbReference>
<feature type="compositionally biased region" description="Polar residues" evidence="12">
    <location>
        <begin position="595"/>
        <end position="605"/>
    </location>
</feature>
<feature type="compositionally biased region" description="Low complexity" evidence="12">
    <location>
        <begin position="329"/>
        <end position="343"/>
    </location>
</feature>
<feature type="compositionally biased region" description="Basic and acidic residues" evidence="12">
    <location>
        <begin position="174"/>
        <end position="191"/>
    </location>
</feature>
<evidence type="ECO:0000256" key="7">
    <source>
        <dbReference type="ARBA" id="ARBA00022853"/>
    </source>
</evidence>
<dbReference type="InterPro" id="IPR025789">
    <property type="entry name" value="DOT1_dom"/>
</dbReference>
<dbReference type="GO" id="GO:0032259">
    <property type="term" value="P:methylation"/>
    <property type="evidence" value="ECO:0007669"/>
    <property type="project" value="UniProtKB-KW"/>
</dbReference>
<evidence type="ECO:0000256" key="5">
    <source>
        <dbReference type="ARBA" id="ARBA00022679"/>
    </source>
</evidence>
<feature type="compositionally biased region" description="Basic and acidic residues" evidence="12">
    <location>
        <begin position="201"/>
        <end position="232"/>
    </location>
</feature>
<feature type="compositionally biased region" description="Polar residues" evidence="12">
    <location>
        <begin position="136"/>
        <end position="145"/>
    </location>
</feature>
<feature type="region of interest" description="Disordered" evidence="12">
    <location>
        <begin position="1"/>
        <end position="476"/>
    </location>
</feature>
<evidence type="ECO:0000313" key="14">
    <source>
        <dbReference type="EMBL" id="KAG0285496.1"/>
    </source>
</evidence>
<feature type="compositionally biased region" description="Low complexity" evidence="12">
    <location>
        <begin position="84"/>
        <end position="122"/>
    </location>
</feature>
<feature type="region of interest" description="Disordered" evidence="12">
    <location>
        <begin position="685"/>
        <end position="704"/>
    </location>
</feature>
<feature type="compositionally biased region" description="Basic and acidic residues" evidence="12">
    <location>
        <begin position="524"/>
        <end position="534"/>
    </location>
</feature>
<feature type="compositionally biased region" description="Polar residues" evidence="12">
    <location>
        <begin position="568"/>
        <end position="587"/>
    </location>
</feature>
<evidence type="ECO:0000256" key="2">
    <source>
        <dbReference type="ARBA" id="ARBA00012190"/>
    </source>
</evidence>
<dbReference type="GO" id="GO:0008168">
    <property type="term" value="F:methyltransferase activity"/>
    <property type="evidence" value="ECO:0007669"/>
    <property type="project" value="UniProtKB-KW"/>
</dbReference>
<comment type="caution">
    <text evidence="14">The sequence shown here is derived from an EMBL/GenBank/DDBJ whole genome shotgun (WGS) entry which is preliminary data.</text>
</comment>
<feature type="domain" description="DOT1" evidence="13">
    <location>
        <begin position="722"/>
        <end position="1044"/>
    </location>
</feature>
<comment type="miscellaneous">
    <text evidence="11">In contrast to other lysine histone methyltransferases, it does not contain a SET domain, suggesting the existence of another mechanism for methylation of lysine residues of histones.</text>
</comment>
<reference evidence="14 15" key="1">
    <citation type="journal article" date="2020" name="Fungal Divers.">
        <title>Resolving the Mortierellaceae phylogeny through synthesis of multi-gene phylogenetics and phylogenomics.</title>
        <authorList>
            <person name="Vandepol N."/>
            <person name="Liber J."/>
            <person name="Desiro A."/>
            <person name="Na H."/>
            <person name="Kennedy M."/>
            <person name="Barry K."/>
            <person name="Grigoriev I.V."/>
            <person name="Miller A.N."/>
            <person name="O'Donnell K."/>
            <person name="Stajich J.E."/>
            <person name="Bonito G."/>
        </authorList>
    </citation>
    <scope>NUCLEOTIDE SEQUENCE [LARGE SCALE GENOMIC DNA]</scope>
    <source>
        <strain evidence="14 15">AD045</strain>
    </source>
</reference>
<evidence type="ECO:0000256" key="6">
    <source>
        <dbReference type="ARBA" id="ARBA00022691"/>
    </source>
</evidence>
<dbReference type="PROSITE" id="PS51569">
    <property type="entry name" value="DOT1"/>
    <property type="match status" value="1"/>
</dbReference>
<dbReference type="Gene3D" id="1.10.260.170">
    <property type="match status" value="1"/>
</dbReference>
<accession>A0ABQ7JV43</accession>
<feature type="compositionally biased region" description="Polar residues" evidence="12">
    <location>
        <begin position="685"/>
        <end position="696"/>
    </location>
</feature>
<dbReference type="InterPro" id="IPR029063">
    <property type="entry name" value="SAM-dependent_MTases_sf"/>
</dbReference>
<evidence type="ECO:0000313" key="15">
    <source>
        <dbReference type="Proteomes" id="UP001194696"/>
    </source>
</evidence>
<feature type="region of interest" description="Disordered" evidence="12">
    <location>
        <begin position="492"/>
        <end position="655"/>
    </location>
</feature>
<evidence type="ECO:0000256" key="1">
    <source>
        <dbReference type="ARBA" id="ARBA00004123"/>
    </source>
</evidence>
<keyword evidence="6 11" id="KW-0949">S-adenosyl-L-methionine</keyword>
<dbReference type="EMBL" id="JAAAIM010000661">
    <property type="protein sequence ID" value="KAG0285496.1"/>
    <property type="molecule type" value="Genomic_DNA"/>
</dbReference>
<feature type="compositionally biased region" description="Low complexity" evidence="12">
    <location>
        <begin position="28"/>
        <end position="60"/>
    </location>
</feature>
<evidence type="ECO:0000256" key="9">
    <source>
        <dbReference type="ARBA" id="ARBA00029821"/>
    </source>
</evidence>
<dbReference type="PANTHER" id="PTHR21451">
    <property type="entry name" value="HISTONE H3 METHYLTRANSFERASE"/>
    <property type="match status" value="1"/>
</dbReference>
<comment type="function">
    <text evidence="11">Histone methyltransferase that specifically trimethylates histone H3 to form H3K79me3. This methylation is required for telomere silencing and for the pachytene checkpoint during the meiotic cell cycle by allowing the recruitment of RAD9 to double strand breaks. Nucleosomes are preferred as substrate compared to free histone.</text>
</comment>
<feature type="compositionally biased region" description="Low complexity" evidence="12">
    <location>
        <begin position="412"/>
        <end position="425"/>
    </location>
</feature>
<dbReference type="CDD" id="cd02440">
    <property type="entry name" value="AdoMet_MTases"/>
    <property type="match status" value="1"/>
</dbReference>
<dbReference type="EC" id="2.1.1.360" evidence="2 11"/>
<feature type="compositionally biased region" description="Low complexity" evidence="12">
    <location>
        <begin position="352"/>
        <end position="380"/>
    </location>
</feature>
<proteinExistence type="inferred from homology"/>